<feature type="domain" description="Mannosylglycerate hydrolase MGH1-like glycoside hydrolase" evidence="1">
    <location>
        <begin position="58"/>
        <end position="229"/>
    </location>
</feature>
<accession>A0A7R9MNW9</accession>
<reference evidence="2" key="1">
    <citation type="submission" date="2020-11" db="EMBL/GenBank/DDBJ databases">
        <authorList>
            <person name="Tran Van P."/>
        </authorList>
    </citation>
    <scope>NUCLEOTIDE SEQUENCE</scope>
</reference>
<sequence>QWFVRNIPFIEIPDKHIEDVYYYRWSSLKRHLRYTTVGTGYMVTEFVTDPGYAQKFGVINAAGGHQIYETRWLRDTRYAKDYINFYARGLDIKGNHQYSEWIADSAYNTYLVNGDKEFIVSQLDGFVKIYNDWVDHFEPKLGLYYITPERDAQEYSAASMQTKDPFGGGLGYRPSHNSEMYGNAEAIIKMAQMKGNKDIENEFITKAKELRENIIKYLWDTNRQFFFHMQSI</sequence>
<dbReference type="Gene3D" id="1.50.10.10">
    <property type="match status" value="1"/>
</dbReference>
<dbReference type="SUPFAM" id="SSF48208">
    <property type="entry name" value="Six-hairpin glycosidases"/>
    <property type="match status" value="1"/>
</dbReference>
<dbReference type="EMBL" id="CAJPVJ010034533">
    <property type="protein sequence ID" value="CAG2180938.1"/>
    <property type="molecule type" value="Genomic_DNA"/>
</dbReference>
<dbReference type="InterPro" id="IPR012341">
    <property type="entry name" value="6hp_glycosidase-like_sf"/>
</dbReference>
<dbReference type="Proteomes" id="UP000728032">
    <property type="component" value="Unassembled WGS sequence"/>
</dbReference>
<evidence type="ECO:0000313" key="3">
    <source>
        <dbReference type="Proteomes" id="UP000728032"/>
    </source>
</evidence>
<dbReference type="InterPro" id="IPR054491">
    <property type="entry name" value="MGH1-like_GH"/>
</dbReference>
<dbReference type="InterPro" id="IPR008928">
    <property type="entry name" value="6-hairpin_glycosidase_sf"/>
</dbReference>
<dbReference type="AlphaFoldDB" id="A0A7R9MNW9"/>
<gene>
    <name evidence="2" type="ORF">ONB1V03_LOCUS20359</name>
</gene>
<evidence type="ECO:0000313" key="2">
    <source>
        <dbReference type="EMBL" id="CAD7663801.1"/>
    </source>
</evidence>
<dbReference type="Pfam" id="PF22422">
    <property type="entry name" value="MGH1-like_GH"/>
    <property type="match status" value="1"/>
</dbReference>
<protein>
    <recommendedName>
        <fullName evidence="1">Mannosylglycerate hydrolase MGH1-like glycoside hydrolase domain-containing protein</fullName>
    </recommendedName>
</protein>
<dbReference type="EMBL" id="OC949358">
    <property type="protein sequence ID" value="CAD7663801.1"/>
    <property type="molecule type" value="Genomic_DNA"/>
</dbReference>
<dbReference type="GO" id="GO:0005975">
    <property type="term" value="P:carbohydrate metabolic process"/>
    <property type="evidence" value="ECO:0007669"/>
    <property type="project" value="InterPro"/>
</dbReference>
<organism evidence="2">
    <name type="scientific">Oppiella nova</name>
    <dbReference type="NCBI Taxonomy" id="334625"/>
    <lineage>
        <taxon>Eukaryota</taxon>
        <taxon>Metazoa</taxon>
        <taxon>Ecdysozoa</taxon>
        <taxon>Arthropoda</taxon>
        <taxon>Chelicerata</taxon>
        <taxon>Arachnida</taxon>
        <taxon>Acari</taxon>
        <taxon>Acariformes</taxon>
        <taxon>Sarcoptiformes</taxon>
        <taxon>Oribatida</taxon>
        <taxon>Brachypylina</taxon>
        <taxon>Oppioidea</taxon>
        <taxon>Oppiidae</taxon>
        <taxon>Oppiella</taxon>
    </lineage>
</organism>
<feature type="non-terminal residue" evidence="2">
    <location>
        <position position="232"/>
    </location>
</feature>
<proteinExistence type="predicted"/>
<keyword evidence="3" id="KW-1185">Reference proteome</keyword>
<name>A0A7R9MNW9_9ACAR</name>
<evidence type="ECO:0000259" key="1">
    <source>
        <dbReference type="Pfam" id="PF22422"/>
    </source>
</evidence>
<dbReference type="OrthoDB" id="5382128at2759"/>